<proteinExistence type="predicted"/>
<gene>
    <name evidence="1" type="ORF">Pla133_43200</name>
</gene>
<name>A0A518BQF3_9BACT</name>
<keyword evidence="2" id="KW-1185">Reference proteome</keyword>
<evidence type="ECO:0000313" key="2">
    <source>
        <dbReference type="Proteomes" id="UP000316921"/>
    </source>
</evidence>
<evidence type="ECO:0000313" key="1">
    <source>
        <dbReference type="EMBL" id="QDU69203.1"/>
    </source>
</evidence>
<sequence length="388" mass="43850">MTGTNPTPSQRPVGTWELEDFFRSLRACVTDLERAWGQGRLDEVLDANATHDAWHPPIVAAYRRLLRRELRPIDYRTRAIDALLAQARRELFETPHRFEARVVDFARSRGRKPQPQGVLEAREHGPSDAPVTAIAVKSPRGEVLLRMDQVISVRFWGIGFTFDDAEVSDRVTTAVAHEAVNQLAYGLVGLEKVQTRLHGRVLEGELQVIPPPDGQSFEQLMLDVLNEHYPCARRAPLYEDFFEKTDLRLHVRGLKRRRGARAQITRITDPEQHAAKLEQIHNLDEFVILSPPSLAAGLTHPERSGIDRDDLAQLWQLFPQQPENEHELARGLRDLLLAALAQPTSGPRGPLAAVPEQVRRAIQAYATAESFRATERLRSRLSRQPPAP</sequence>
<dbReference type="AlphaFoldDB" id="A0A518BQF3"/>
<dbReference type="KEGG" id="pbap:Pla133_43200"/>
<reference evidence="1 2" key="1">
    <citation type="submission" date="2019-02" db="EMBL/GenBank/DDBJ databases">
        <title>Deep-cultivation of Planctomycetes and their phenomic and genomic characterization uncovers novel biology.</title>
        <authorList>
            <person name="Wiegand S."/>
            <person name="Jogler M."/>
            <person name="Boedeker C."/>
            <person name="Pinto D."/>
            <person name="Vollmers J."/>
            <person name="Rivas-Marin E."/>
            <person name="Kohn T."/>
            <person name="Peeters S.H."/>
            <person name="Heuer A."/>
            <person name="Rast P."/>
            <person name="Oberbeckmann S."/>
            <person name="Bunk B."/>
            <person name="Jeske O."/>
            <person name="Meyerdierks A."/>
            <person name="Storesund J.E."/>
            <person name="Kallscheuer N."/>
            <person name="Luecker S."/>
            <person name="Lage O.M."/>
            <person name="Pohl T."/>
            <person name="Merkel B.J."/>
            <person name="Hornburger P."/>
            <person name="Mueller R.-W."/>
            <person name="Bruemmer F."/>
            <person name="Labrenz M."/>
            <person name="Spormann A.M."/>
            <person name="Op den Camp H."/>
            <person name="Overmann J."/>
            <person name="Amann R."/>
            <person name="Jetten M.S.M."/>
            <person name="Mascher T."/>
            <person name="Medema M.H."/>
            <person name="Devos D.P."/>
            <person name="Kaster A.-K."/>
            <person name="Ovreas L."/>
            <person name="Rohde M."/>
            <person name="Galperin M.Y."/>
            <person name="Jogler C."/>
        </authorList>
    </citation>
    <scope>NUCLEOTIDE SEQUENCE [LARGE SCALE GENOMIC DNA]</scope>
    <source>
        <strain evidence="1 2">Pla133</strain>
    </source>
</reference>
<protein>
    <submittedName>
        <fullName evidence="1">Uncharacterized protein</fullName>
    </submittedName>
</protein>
<accession>A0A518BQF3</accession>
<dbReference type="Proteomes" id="UP000316921">
    <property type="component" value="Chromosome"/>
</dbReference>
<organism evidence="1 2">
    <name type="scientific">Engelhardtia mirabilis</name>
    <dbReference type="NCBI Taxonomy" id="2528011"/>
    <lineage>
        <taxon>Bacteria</taxon>
        <taxon>Pseudomonadati</taxon>
        <taxon>Planctomycetota</taxon>
        <taxon>Planctomycetia</taxon>
        <taxon>Planctomycetia incertae sedis</taxon>
        <taxon>Engelhardtia</taxon>
    </lineage>
</organism>
<dbReference type="EMBL" id="CP036287">
    <property type="protein sequence ID" value="QDU69203.1"/>
    <property type="molecule type" value="Genomic_DNA"/>
</dbReference>
<dbReference type="RefSeq" id="WP_145068883.1">
    <property type="nucleotide sequence ID" value="NZ_CP036287.1"/>
</dbReference>